<comment type="caution">
    <text evidence="2">The sequence shown here is derived from an EMBL/GenBank/DDBJ whole genome shotgun (WGS) entry which is preliminary data.</text>
</comment>
<evidence type="ECO:0000313" key="2">
    <source>
        <dbReference type="EMBL" id="RKN83929.1"/>
    </source>
</evidence>
<dbReference type="Proteomes" id="UP000282311">
    <property type="component" value="Unassembled WGS sequence"/>
</dbReference>
<dbReference type="EMBL" id="RBAH01000010">
    <property type="protein sequence ID" value="RKN83929.1"/>
    <property type="molecule type" value="Genomic_DNA"/>
</dbReference>
<gene>
    <name evidence="2" type="ORF">D7M11_15200</name>
</gene>
<keyword evidence="3" id="KW-1185">Reference proteome</keyword>
<sequence>MAANRINAIRLKGRSISYVRLRRKKYGGLKSWNECSPYWRRNNMQTVQSVIENRIAEICIEVRDYPKVEPFYKDFLGLPLAWGNGKCIGFFDMQGTGILLVQNDRSSSKPKECNFAILAKNIDAAYEIMSDAGVAVSEIVTHGNGQRQFDIADPEGNILSLIQYK</sequence>
<reference evidence="2 3" key="1">
    <citation type="journal article" date="2007" name="Int. J. Syst. Evol. Microbiol.">
        <title>Paenibacillus ginsengarvi sp. nov., isolated from soil from ginseng cultivation.</title>
        <authorList>
            <person name="Yoon M.H."/>
            <person name="Ten L.N."/>
            <person name="Im W.T."/>
        </authorList>
    </citation>
    <scope>NUCLEOTIDE SEQUENCE [LARGE SCALE GENOMIC DNA]</scope>
    <source>
        <strain evidence="2 3">KCTC 13059</strain>
    </source>
</reference>
<protein>
    <submittedName>
        <fullName evidence="2">VOC family protein</fullName>
    </submittedName>
</protein>
<feature type="domain" description="VOC" evidence="1">
    <location>
        <begin position="54"/>
        <end position="164"/>
    </location>
</feature>
<dbReference type="SUPFAM" id="SSF54593">
    <property type="entry name" value="Glyoxalase/Bleomycin resistance protein/Dihydroxybiphenyl dioxygenase"/>
    <property type="match status" value="1"/>
</dbReference>
<dbReference type="Gene3D" id="3.10.180.10">
    <property type="entry name" value="2,3-Dihydroxybiphenyl 1,2-Dioxygenase, domain 1"/>
    <property type="match status" value="1"/>
</dbReference>
<proteinExistence type="predicted"/>
<organism evidence="2 3">
    <name type="scientific">Paenibacillus ginsengarvi</name>
    <dbReference type="NCBI Taxonomy" id="400777"/>
    <lineage>
        <taxon>Bacteria</taxon>
        <taxon>Bacillati</taxon>
        <taxon>Bacillota</taxon>
        <taxon>Bacilli</taxon>
        <taxon>Bacillales</taxon>
        <taxon>Paenibacillaceae</taxon>
        <taxon>Paenibacillus</taxon>
    </lineage>
</organism>
<evidence type="ECO:0000313" key="3">
    <source>
        <dbReference type="Proteomes" id="UP000282311"/>
    </source>
</evidence>
<dbReference type="PROSITE" id="PS51819">
    <property type="entry name" value="VOC"/>
    <property type="match status" value="1"/>
</dbReference>
<dbReference type="AlphaFoldDB" id="A0A3B0CHY4"/>
<accession>A0A3B0CHY4</accession>
<dbReference type="InterPro" id="IPR037523">
    <property type="entry name" value="VOC_core"/>
</dbReference>
<name>A0A3B0CHY4_9BACL</name>
<evidence type="ECO:0000259" key="1">
    <source>
        <dbReference type="PROSITE" id="PS51819"/>
    </source>
</evidence>
<dbReference type="CDD" id="cd06587">
    <property type="entry name" value="VOC"/>
    <property type="match status" value="1"/>
</dbReference>
<dbReference type="Pfam" id="PF00903">
    <property type="entry name" value="Glyoxalase"/>
    <property type="match status" value="1"/>
</dbReference>
<dbReference type="InterPro" id="IPR004360">
    <property type="entry name" value="Glyas_Fos-R_dOase_dom"/>
</dbReference>
<dbReference type="InterPro" id="IPR029068">
    <property type="entry name" value="Glyas_Bleomycin-R_OHBP_Dase"/>
</dbReference>